<dbReference type="Pfam" id="PF02770">
    <property type="entry name" value="Acyl-CoA_dh_M"/>
    <property type="match status" value="1"/>
</dbReference>
<dbReference type="PANTHER" id="PTHR42803:SF3">
    <property type="entry name" value="ACYL-COA DEHYDROGENASE-RELATED"/>
    <property type="match status" value="1"/>
</dbReference>
<feature type="domain" description="Acyl-CoA dehydrogenase/oxidase C-terminal" evidence="6">
    <location>
        <begin position="339"/>
        <end position="451"/>
    </location>
</feature>
<sequence length="603" mass="67398">MMSTYTDIKTLQFILFEVLGFKEVLELDRYADHDKESALMLINSVKDLSDKELYPFFREMDEAPAHYRDGEIIVHPQVKEYIAKSGELGLIAAPFGYEEGGMQLPQVLVSAVAWIQECANNHLPNYSGLTQAAANLIDHFGNDHLKNTYFPRMLTGEWTGTMCLTEPQAGSSLSDIVSTATPSGDHYLIKGQKIFISGGDFKGSENIVHLLLARIEGAPAGTRGISLFVVPKYRPEEGGDATFNDVNVIGDYQKMGQRGYCTTHLSFGDQNDCRGWLVGEPHQGLKYMFMMMNEARIAVGRGAAGIAMAASKASLQYAKERPQGRPVEDGGNKDVQKEQTLIINHPDVKRMLQYQKAISEGSLYLVLLSSKYYDLSMYHSDPEERQKYSSLLGLLTPITKTYPAEKGMTSVSNGLQVFGGYGYCQDFILQQYFRDIRIYSIYEGTTGIQSLDLLGRKITMKNGEAACALYGQINATLARAEKHAELEPYAQQLKGALDLNTEITTYLTGFAKEGNYRRFLADATVFMEFFGTLVMGWLWLDMAVSSSEKMNSTESSFSEDFYKSKVNTMKFFFKYEMTALPGLAETLKNGDMTTMENDLNVLF</sequence>
<dbReference type="Pfam" id="PF00441">
    <property type="entry name" value="Acyl-CoA_dh_1"/>
    <property type="match status" value="1"/>
</dbReference>
<evidence type="ECO:0000259" key="8">
    <source>
        <dbReference type="Pfam" id="PF02771"/>
    </source>
</evidence>
<dbReference type="Gene3D" id="1.20.140.10">
    <property type="entry name" value="Butyryl-CoA Dehydrogenase, subunit A, domain 3"/>
    <property type="match status" value="1"/>
</dbReference>
<dbReference type="SUPFAM" id="SSF56645">
    <property type="entry name" value="Acyl-CoA dehydrogenase NM domain-like"/>
    <property type="match status" value="1"/>
</dbReference>
<organism evidence="10 11">
    <name type="scientific">Robertkochia marina</name>
    <dbReference type="NCBI Taxonomy" id="1227945"/>
    <lineage>
        <taxon>Bacteria</taxon>
        <taxon>Pseudomonadati</taxon>
        <taxon>Bacteroidota</taxon>
        <taxon>Flavobacteriia</taxon>
        <taxon>Flavobacteriales</taxon>
        <taxon>Flavobacteriaceae</taxon>
        <taxon>Robertkochia</taxon>
    </lineage>
</organism>
<dbReference type="SUPFAM" id="SSF47203">
    <property type="entry name" value="Acyl-CoA dehydrogenase C-terminal domain-like"/>
    <property type="match status" value="1"/>
</dbReference>
<dbReference type="Pfam" id="PF02771">
    <property type="entry name" value="Acyl-CoA_dh_N"/>
    <property type="match status" value="1"/>
</dbReference>
<evidence type="ECO:0000259" key="7">
    <source>
        <dbReference type="Pfam" id="PF02770"/>
    </source>
</evidence>
<dbReference type="EMBL" id="SSMC01000001">
    <property type="protein sequence ID" value="THD69803.1"/>
    <property type="molecule type" value="Genomic_DNA"/>
</dbReference>
<feature type="domain" description="Acyl-CoA dehydrogenase/oxidase N-terminal" evidence="8">
    <location>
        <begin position="36"/>
        <end position="157"/>
    </location>
</feature>
<dbReference type="GO" id="GO:0050660">
    <property type="term" value="F:flavin adenine dinucleotide binding"/>
    <property type="evidence" value="ECO:0007669"/>
    <property type="project" value="InterPro"/>
</dbReference>
<evidence type="ECO:0000256" key="3">
    <source>
        <dbReference type="ARBA" id="ARBA00022630"/>
    </source>
</evidence>
<comment type="similarity">
    <text evidence="2 5">Belongs to the acyl-CoA dehydrogenase family.</text>
</comment>
<keyword evidence="3 5" id="KW-0285">Flavoprotein</keyword>
<dbReference type="Gene3D" id="2.40.110.10">
    <property type="entry name" value="Butyryl-CoA Dehydrogenase, subunit A, domain 2"/>
    <property type="match status" value="1"/>
</dbReference>
<feature type="domain" description="Acetyl-CoA dehydrogenase-like C-terminal" evidence="9">
    <location>
        <begin position="470"/>
        <end position="596"/>
    </location>
</feature>
<keyword evidence="4 5" id="KW-0274">FAD</keyword>
<evidence type="ECO:0000256" key="1">
    <source>
        <dbReference type="ARBA" id="ARBA00001974"/>
    </source>
</evidence>
<accession>A0A4S3M3X9</accession>
<dbReference type="InterPro" id="IPR046373">
    <property type="entry name" value="Acyl-CoA_Oxase/DH_mid-dom_sf"/>
</dbReference>
<evidence type="ECO:0000256" key="5">
    <source>
        <dbReference type="RuleBase" id="RU362125"/>
    </source>
</evidence>
<keyword evidence="11" id="KW-1185">Reference proteome</keyword>
<dbReference type="InterPro" id="IPR013786">
    <property type="entry name" value="AcylCoA_DH/ox_N"/>
</dbReference>
<dbReference type="OrthoDB" id="9764422at2"/>
<dbReference type="AlphaFoldDB" id="A0A4S3M3X9"/>
<proteinExistence type="inferred from homology"/>
<dbReference type="Proteomes" id="UP000305939">
    <property type="component" value="Unassembled WGS sequence"/>
</dbReference>
<dbReference type="InterPro" id="IPR037069">
    <property type="entry name" value="AcylCoA_DH/ox_N_sf"/>
</dbReference>
<evidence type="ECO:0000259" key="6">
    <source>
        <dbReference type="Pfam" id="PF00441"/>
    </source>
</evidence>
<comment type="caution">
    <text evidence="10">The sequence shown here is derived from an EMBL/GenBank/DDBJ whole genome shotgun (WGS) entry which is preliminary data.</text>
</comment>
<evidence type="ECO:0000256" key="2">
    <source>
        <dbReference type="ARBA" id="ARBA00009347"/>
    </source>
</evidence>
<dbReference type="InterPro" id="IPR052166">
    <property type="entry name" value="Diverse_Acyl-CoA_DH"/>
</dbReference>
<dbReference type="InterPro" id="IPR036250">
    <property type="entry name" value="AcylCo_DH-like_C"/>
</dbReference>
<reference evidence="10 11" key="1">
    <citation type="submission" date="2019-04" db="EMBL/GenBank/DDBJ databases">
        <title>Draft genome sequence of Robertkochia marina CC-AMO-30D.</title>
        <authorList>
            <person name="Hameed A."/>
            <person name="Lin S.-Y."/>
            <person name="Shahina M."/>
            <person name="Lai W.-A."/>
            <person name="Young C.-C."/>
        </authorList>
    </citation>
    <scope>NUCLEOTIDE SEQUENCE [LARGE SCALE GENOMIC DNA]</scope>
    <source>
        <strain evidence="10 11">CC-AMO-30D</strain>
    </source>
</reference>
<dbReference type="InterPro" id="IPR006091">
    <property type="entry name" value="Acyl-CoA_Oxase/DH_mid-dom"/>
</dbReference>
<dbReference type="InterPro" id="IPR009075">
    <property type="entry name" value="AcylCo_DH/oxidase_C"/>
</dbReference>
<comment type="cofactor">
    <cofactor evidence="1 5">
        <name>FAD</name>
        <dbReference type="ChEBI" id="CHEBI:57692"/>
    </cofactor>
</comment>
<name>A0A4S3M3X9_9FLAO</name>
<dbReference type="Pfam" id="PF12806">
    <property type="entry name" value="Acyl-CoA_dh_C"/>
    <property type="match status" value="1"/>
</dbReference>
<gene>
    <name evidence="10" type="ORF">E7Z59_05605</name>
</gene>
<dbReference type="Gene3D" id="1.10.540.10">
    <property type="entry name" value="Acyl-CoA dehydrogenase/oxidase, N-terminal domain"/>
    <property type="match status" value="1"/>
</dbReference>
<feature type="domain" description="Acyl-CoA oxidase/dehydrogenase middle" evidence="7">
    <location>
        <begin position="162"/>
        <end position="268"/>
    </location>
</feature>
<evidence type="ECO:0000259" key="9">
    <source>
        <dbReference type="Pfam" id="PF12806"/>
    </source>
</evidence>
<dbReference type="InterPro" id="IPR025878">
    <property type="entry name" value="Acyl-CoA_dh-like_C_dom"/>
</dbReference>
<keyword evidence="5" id="KW-0560">Oxidoreductase</keyword>
<evidence type="ECO:0000256" key="4">
    <source>
        <dbReference type="ARBA" id="ARBA00022827"/>
    </source>
</evidence>
<dbReference type="InterPro" id="IPR009100">
    <property type="entry name" value="AcylCoA_DH/oxidase_NM_dom_sf"/>
</dbReference>
<evidence type="ECO:0000313" key="10">
    <source>
        <dbReference type="EMBL" id="THD69803.1"/>
    </source>
</evidence>
<protein>
    <submittedName>
        <fullName evidence="10">Acyl-CoA dehydrogenase</fullName>
    </submittedName>
</protein>
<evidence type="ECO:0000313" key="11">
    <source>
        <dbReference type="Proteomes" id="UP000305939"/>
    </source>
</evidence>
<dbReference type="GO" id="GO:0016627">
    <property type="term" value="F:oxidoreductase activity, acting on the CH-CH group of donors"/>
    <property type="evidence" value="ECO:0007669"/>
    <property type="project" value="InterPro"/>
</dbReference>
<dbReference type="PANTHER" id="PTHR42803">
    <property type="entry name" value="ACYL-COA DEHYDROGENASE"/>
    <property type="match status" value="1"/>
</dbReference>